<dbReference type="PANTHER" id="PTHR44019">
    <property type="entry name" value="WD REPEAT-CONTAINING PROTEIN 55"/>
    <property type="match status" value="1"/>
</dbReference>
<evidence type="ECO:0000256" key="4">
    <source>
        <dbReference type="SAM" id="MobiDB-lite"/>
    </source>
</evidence>
<reference evidence="6 7" key="1">
    <citation type="submission" date="2019-02" db="EMBL/GenBank/DDBJ databases">
        <title>Deep-cultivation of Planctomycetes and their phenomic and genomic characterization uncovers novel biology.</title>
        <authorList>
            <person name="Wiegand S."/>
            <person name="Jogler M."/>
            <person name="Boedeker C."/>
            <person name="Pinto D."/>
            <person name="Vollmers J."/>
            <person name="Rivas-Marin E."/>
            <person name="Kohn T."/>
            <person name="Peeters S.H."/>
            <person name="Heuer A."/>
            <person name="Rast P."/>
            <person name="Oberbeckmann S."/>
            <person name="Bunk B."/>
            <person name="Jeske O."/>
            <person name="Meyerdierks A."/>
            <person name="Storesund J.E."/>
            <person name="Kallscheuer N."/>
            <person name="Luecker S."/>
            <person name="Lage O.M."/>
            <person name="Pohl T."/>
            <person name="Merkel B.J."/>
            <person name="Hornburger P."/>
            <person name="Mueller R.-W."/>
            <person name="Bruemmer F."/>
            <person name="Labrenz M."/>
            <person name="Spormann A.M."/>
            <person name="Op den Camp H."/>
            <person name="Overmann J."/>
            <person name="Amann R."/>
            <person name="Jetten M.S.M."/>
            <person name="Mascher T."/>
            <person name="Medema M.H."/>
            <person name="Devos D.P."/>
            <person name="Kaster A.-K."/>
            <person name="Ovreas L."/>
            <person name="Rohde M."/>
            <person name="Galperin M.Y."/>
            <person name="Jogler C."/>
        </authorList>
    </citation>
    <scope>NUCLEOTIDE SEQUENCE [LARGE SCALE GENOMIC DNA]</scope>
    <source>
        <strain evidence="6 7">I41</strain>
    </source>
</reference>
<dbReference type="Gene3D" id="2.130.10.10">
    <property type="entry name" value="YVTN repeat-like/Quinoprotein amine dehydrogenase"/>
    <property type="match status" value="7"/>
</dbReference>
<feature type="repeat" description="WD" evidence="3">
    <location>
        <begin position="419"/>
        <end position="460"/>
    </location>
</feature>
<dbReference type="KEGG" id="llh:I41_08900"/>
<feature type="repeat" description="WD" evidence="3">
    <location>
        <begin position="203"/>
        <end position="244"/>
    </location>
</feature>
<keyword evidence="2" id="KW-0677">Repeat</keyword>
<dbReference type="PROSITE" id="PS50082">
    <property type="entry name" value="WD_REPEATS_2"/>
    <property type="match status" value="14"/>
</dbReference>
<evidence type="ECO:0000256" key="1">
    <source>
        <dbReference type="ARBA" id="ARBA00022574"/>
    </source>
</evidence>
<accession>A0A517TTM8</accession>
<feature type="repeat" description="WD" evidence="3">
    <location>
        <begin position="335"/>
        <end position="376"/>
    </location>
</feature>
<dbReference type="InterPro" id="IPR050505">
    <property type="entry name" value="WDR55/POC1"/>
</dbReference>
<proteinExistence type="predicted"/>
<dbReference type="GO" id="GO:0004197">
    <property type="term" value="F:cysteine-type endopeptidase activity"/>
    <property type="evidence" value="ECO:0007669"/>
    <property type="project" value="InterPro"/>
</dbReference>
<feature type="repeat" description="WD" evidence="3">
    <location>
        <begin position="635"/>
        <end position="676"/>
    </location>
</feature>
<feature type="repeat" description="WD" evidence="3">
    <location>
        <begin position="503"/>
        <end position="530"/>
    </location>
</feature>
<feature type="repeat" description="WD" evidence="3">
    <location>
        <begin position="461"/>
        <end position="502"/>
    </location>
</feature>
<dbReference type="Pfam" id="PF00656">
    <property type="entry name" value="Peptidase_C14"/>
    <property type="match status" value="1"/>
</dbReference>
<feature type="repeat" description="WD" evidence="3">
    <location>
        <begin position="245"/>
        <end position="286"/>
    </location>
</feature>
<feature type="region of interest" description="Disordered" evidence="4">
    <location>
        <begin position="1139"/>
        <end position="1161"/>
    </location>
</feature>
<keyword evidence="1 3" id="KW-0853">WD repeat</keyword>
<dbReference type="SMART" id="SM00320">
    <property type="entry name" value="WD40"/>
    <property type="match status" value="14"/>
</dbReference>
<feature type="repeat" description="WD" evidence="3">
    <location>
        <begin position="293"/>
        <end position="334"/>
    </location>
</feature>
<dbReference type="InterPro" id="IPR011047">
    <property type="entry name" value="Quinoprotein_ADH-like_sf"/>
</dbReference>
<name>A0A517TTM8_9BACT</name>
<dbReference type="PROSITE" id="PS00678">
    <property type="entry name" value="WD_REPEATS_1"/>
    <property type="match status" value="11"/>
</dbReference>
<feature type="repeat" description="WD" evidence="3">
    <location>
        <begin position="161"/>
        <end position="202"/>
    </location>
</feature>
<feature type="repeat" description="WD" evidence="3">
    <location>
        <begin position="119"/>
        <end position="160"/>
    </location>
</feature>
<dbReference type="PANTHER" id="PTHR44019:SF8">
    <property type="entry name" value="POC1 CENTRIOLAR PROTEIN HOMOLOG"/>
    <property type="match status" value="1"/>
</dbReference>
<evidence type="ECO:0000313" key="6">
    <source>
        <dbReference type="EMBL" id="QDT71730.1"/>
    </source>
</evidence>
<sequence>MLISQKGLPVGTLVVGWLALAAWGGARAEGPLALVPEDEAILELDIPDGVRVEIDGQAVDDPRRVVWSGASSDRPIEAQLAATFADGGRKERSLLMWGGHAVRLPLRSPAAAVPTPVLQIGHAEEVSSVAFSPDGKLGLTGSWDNTAAVWDVATGRRLRTLEGHADFVSSVAFSPDGKLALTGSGDNSAAVWDVATGRRLRTFEGHAGIVSSAAFSPDGKLALTGSFDKLAAVWDVATGRRLRILAGHTEAIGSVAFSPDGKLALTGSGDKLAAVWDVATGRQLRTLEGHNGIKNQCVGVYSVAFSPDGKLAITGSADETAVVWDIAMGRRLRTLEGHAHGVNSVAFSPDGKLALTGSFDKTAAVWEVATGRRLHTLEGHAEGVNSVAFSPDGKLAITGSVDDTAAVWDVTTGRMLRTLEGHAESISSVVFSPDGTLALTGSRDEAAAVWEVATGRRLHTLEGHADGVNSVAFSPDGKLALTGSFDETVAVWDVAAGRRLRTLEGHTGFVNSIAFSPDGKLALTGCHDDTAAEDTAALWDVATGRRLRTLKGHAGGVDSVAFSPDGKLAVTGGLGDALAALWDVATGRQLRVLEGHNGGVKSVAFSLDGKLALTGSGDNSAAVWDVATGRRLQILEAHTSSIWSVAFSPDGKLALTGSNDRTAVVWNVASGRRLRTLEGHVGGVSSVAFSPDGKLAVTQTGEGVAAWDVATGDLVYRQTFTDAGILTTTPEGLFDGPFNASEAICYRRVGGGLRVVPVSQYYSDLGRPGLYELILQGERPMPAVDFSDAPEPQVRFVFPETGAVVTESSIQVVVEATDAGSGVEGIRLTNNQRPIPSAAPMTRDGDKFRQTYLFDLAEGNNLLETIATSDGKTQGVARIDSASATVVVKCREKLTPPDLYIVAVGVGEYADAGWRLHYPPADARELAQALERRGRKLFREVHAQVLVDADANSAGIEQAFQRVAQSALPQDCVVATFSGHGHAIDQVYYFLPQEFKQESADTVDQSVRRYGIAHGSIAAWLRPIKAQKVTLAFDTCHSGHAIQLMKAFDRGASFARAIEDLNRSEGVQIIAAAATDNVTQEVEELGHGILSYALLGGLGAVDHGPLSGKHAPYDTKDGSLSVAKWLMFASDQVSELNKAYRQNDEKPRSQIRNDYPIAAFD</sequence>
<gene>
    <name evidence="6" type="ORF">I41_08900</name>
</gene>
<evidence type="ECO:0000256" key="3">
    <source>
        <dbReference type="PROSITE-ProRule" id="PRU00221"/>
    </source>
</evidence>
<keyword evidence="7" id="KW-1185">Reference proteome</keyword>
<evidence type="ECO:0000259" key="5">
    <source>
        <dbReference type="Pfam" id="PF00656"/>
    </source>
</evidence>
<organism evidence="6 7">
    <name type="scientific">Lacipirellula limnantheis</name>
    <dbReference type="NCBI Taxonomy" id="2528024"/>
    <lineage>
        <taxon>Bacteria</taxon>
        <taxon>Pseudomonadati</taxon>
        <taxon>Planctomycetota</taxon>
        <taxon>Planctomycetia</taxon>
        <taxon>Pirellulales</taxon>
        <taxon>Lacipirellulaceae</taxon>
        <taxon>Lacipirellula</taxon>
    </lineage>
</organism>
<dbReference type="GO" id="GO:0006508">
    <property type="term" value="P:proteolysis"/>
    <property type="evidence" value="ECO:0007669"/>
    <property type="project" value="InterPro"/>
</dbReference>
<dbReference type="AlphaFoldDB" id="A0A517TTM8"/>
<dbReference type="RefSeq" id="WP_168206678.1">
    <property type="nucleotide sequence ID" value="NZ_CP036339.1"/>
</dbReference>
<dbReference type="EMBL" id="CP036339">
    <property type="protein sequence ID" value="QDT71730.1"/>
    <property type="molecule type" value="Genomic_DNA"/>
</dbReference>
<dbReference type="Pfam" id="PF00400">
    <property type="entry name" value="WD40"/>
    <property type="match status" value="14"/>
</dbReference>
<dbReference type="InterPro" id="IPR019775">
    <property type="entry name" value="WD40_repeat_CS"/>
</dbReference>
<dbReference type="Proteomes" id="UP000317909">
    <property type="component" value="Chromosome"/>
</dbReference>
<feature type="repeat" description="WD" evidence="3">
    <location>
        <begin position="677"/>
        <end position="717"/>
    </location>
</feature>
<dbReference type="InterPro" id="IPR011600">
    <property type="entry name" value="Pept_C14_caspase"/>
</dbReference>
<dbReference type="PROSITE" id="PS50294">
    <property type="entry name" value="WD_REPEATS_REGION"/>
    <property type="match status" value="11"/>
</dbReference>
<dbReference type="CDD" id="cd00200">
    <property type="entry name" value="WD40"/>
    <property type="match status" value="2"/>
</dbReference>
<evidence type="ECO:0000256" key="2">
    <source>
        <dbReference type="ARBA" id="ARBA00022737"/>
    </source>
</evidence>
<protein>
    <submittedName>
        <fullName evidence="6">Translocation protein TolB</fullName>
    </submittedName>
</protein>
<feature type="domain" description="Peptidase C14 caspase" evidence="5">
    <location>
        <begin position="903"/>
        <end position="1095"/>
    </location>
</feature>
<feature type="repeat" description="WD" evidence="3">
    <location>
        <begin position="550"/>
        <end position="592"/>
    </location>
</feature>
<dbReference type="SUPFAM" id="SSF50998">
    <property type="entry name" value="Quinoprotein alcohol dehydrogenase-like"/>
    <property type="match status" value="2"/>
</dbReference>
<dbReference type="Gene3D" id="3.40.50.1460">
    <property type="match status" value="1"/>
</dbReference>
<dbReference type="InterPro" id="IPR001680">
    <property type="entry name" value="WD40_rpt"/>
</dbReference>
<feature type="repeat" description="WD" evidence="3">
    <location>
        <begin position="593"/>
        <end position="634"/>
    </location>
</feature>
<evidence type="ECO:0000313" key="7">
    <source>
        <dbReference type="Proteomes" id="UP000317909"/>
    </source>
</evidence>
<feature type="repeat" description="WD" evidence="3">
    <location>
        <begin position="377"/>
        <end position="418"/>
    </location>
</feature>
<dbReference type="InterPro" id="IPR015943">
    <property type="entry name" value="WD40/YVTN_repeat-like_dom_sf"/>
</dbReference>